<reference evidence="2 3" key="1">
    <citation type="submission" date="2021-01" db="EMBL/GenBank/DDBJ databases">
        <title>Tumebacillus sp. strain ITR2 16S ribosomal RNA gene Genome sequencing and assembly.</title>
        <authorList>
            <person name="Kang M."/>
        </authorList>
    </citation>
    <scope>NUCLEOTIDE SEQUENCE [LARGE SCALE GENOMIC DNA]</scope>
    <source>
        <strain evidence="2 3">ITR2</strain>
    </source>
</reference>
<comment type="caution">
    <text evidence="2">The sequence shown here is derived from an EMBL/GenBank/DDBJ whole genome shotgun (WGS) entry which is preliminary data.</text>
</comment>
<sequence length="180" mass="20596">MTFDIASERLTYAKLVPSDWELIRSIYTNPKLLQHISTLQSEAAIRNNFEKELAPWDITSPHWLTWTIREKASNQQVGVICIHTHNGEKRTAEVGFILLETSAGKGYATEALKRVMKFAVDTFRFEKFMAVCSEEHIASQRVLEKVGMTLDELVPDNTEIEGRMVNDCFYSMEVVGDYES</sequence>
<proteinExistence type="predicted"/>
<evidence type="ECO:0000313" key="2">
    <source>
        <dbReference type="EMBL" id="MBL0388567.1"/>
    </source>
</evidence>
<evidence type="ECO:0000313" key="3">
    <source>
        <dbReference type="Proteomes" id="UP000602284"/>
    </source>
</evidence>
<dbReference type="Gene3D" id="3.40.630.30">
    <property type="match status" value="1"/>
</dbReference>
<dbReference type="InterPro" id="IPR051531">
    <property type="entry name" value="N-acetyltransferase"/>
</dbReference>
<organism evidence="2 3">
    <name type="scientific">Tumebacillus amylolyticus</name>
    <dbReference type="NCBI Taxonomy" id="2801339"/>
    <lineage>
        <taxon>Bacteria</taxon>
        <taxon>Bacillati</taxon>
        <taxon>Bacillota</taxon>
        <taxon>Bacilli</taxon>
        <taxon>Bacillales</taxon>
        <taxon>Alicyclobacillaceae</taxon>
        <taxon>Tumebacillus</taxon>
    </lineage>
</organism>
<dbReference type="PROSITE" id="PS51186">
    <property type="entry name" value="GNAT"/>
    <property type="match status" value="1"/>
</dbReference>
<accession>A0ABS1JE52</accession>
<dbReference type="EMBL" id="JAEQNB010000006">
    <property type="protein sequence ID" value="MBL0388567.1"/>
    <property type="molecule type" value="Genomic_DNA"/>
</dbReference>
<keyword evidence="3" id="KW-1185">Reference proteome</keyword>
<dbReference type="Pfam" id="PF13302">
    <property type="entry name" value="Acetyltransf_3"/>
    <property type="match status" value="1"/>
</dbReference>
<dbReference type="InterPro" id="IPR000182">
    <property type="entry name" value="GNAT_dom"/>
</dbReference>
<gene>
    <name evidence="2" type="ORF">JJB07_18340</name>
</gene>
<name>A0ABS1JE52_9BACL</name>
<dbReference type="PANTHER" id="PTHR43792">
    <property type="entry name" value="GNAT FAMILY, PUTATIVE (AFU_ORTHOLOGUE AFUA_3G00765)-RELATED-RELATED"/>
    <property type="match status" value="1"/>
</dbReference>
<dbReference type="PANTHER" id="PTHR43792:SF1">
    <property type="entry name" value="N-ACETYLTRANSFERASE DOMAIN-CONTAINING PROTEIN"/>
    <property type="match status" value="1"/>
</dbReference>
<evidence type="ECO:0000259" key="1">
    <source>
        <dbReference type="PROSITE" id="PS51186"/>
    </source>
</evidence>
<feature type="domain" description="N-acetyltransferase" evidence="1">
    <location>
        <begin position="10"/>
        <end position="177"/>
    </location>
</feature>
<protein>
    <submittedName>
        <fullName evidence="2">GNAT family N-acetyltransferase</fullName>
    </submittedName>
</protein>
<dbReference type="Proteomes" id="UP000602284">
    <property type="component" value="Unassembled WGS sequence"/>
</dbReference>
<dbReference type="SUPFAM" id="SSF55729">
    <property type="entry name" value="Acyl-CoA N-acyltransferases (Nat)"/>
    <property type="match status" value="1"/>
</dbReference>
<dbReference type="InterPro" id="IPR016181">
    <property type="entry name" value="Acyl_CoA_acyltransferase"/>
</dbReference>
<dbReference type="RefSeq" id="WP_201637530.1">
    <property type="nucleotide sequence ID" value="NZ_JAEQNB010000006.1"/>
</dbReference>